<dbReference type="Proteomes" id="UP000185544">
    <property type="component" value="Chromosome"/>
</dbReference>
<gene>
    <name evidence="1" type="ORF">BCY86_01680</name>
</gene>
<reference evidence="1 2" key="1">
    <citation type="submission" date="2016-08" db="EMBL/GenBank/DDBJ databases">
        <title>Identification and validation of antigenic proteins from Pajaroellobacter abortibovis using de-novo genome sequence assembly and reverse vaccinology.</title>
        <authorList>
            <person name="Welly B.T."/>
            <person name="Miller M.R."/>
            <person name="Stott J.L."/>
            <person name="Blanchard M.T."/>
            <person name="Islas-Trejo A.D."/>
            <person name="O'Rourke S.M."/>
            <person name="Young A.E."/>
            <person name="Medrano J.F."/>
            <person name="Van Eenennaam A.L."/>
        </authorList>
    </citation>
    <scope>NUCLEOTIDE SEQUENCE [LARGE SCALE GENOMIC DNA]</scope>
    <source>
        <strain evidence="1 2">BTF92-0548A/99-0131</strain>
    </source>
</reference>
<accession>A0A1L6MVH5</accession>
<organism evidence="1 2">
    <name type="scientific">Pajaroellobacter abortibovis</name>
    <dbReference type="NCBI Taxonomy" id="1882918"/>
    <lineage>
        <taxon>Bacteria</taxon>
        <taxon>Pseudomonadati</taxon>
        <taxon>Myxococcota</taxon>
        <taxon>Polyangia</taxon>
        <taxon>Polyangiales</taxon>
        <taxon>Polyangiaceae</taxon>
    </lineage>
</organism>
<dbReference type="AlphaFoldDB" id="A0A1L6MVH5"/>
<dbReference type="KEGG" id="pabo:BCY86_01680"/>
<dbReference type="STRING" id="1882918.BCY86_01680"/>
<protein>
    <submittedName>
        <fullName evidence="1">Uncharacterized protein</fullName>
    </submittedName>
</protein>
<name>A0A1L6MVH5_9BACT</name>
<dbReference type="EMBL" id="CP016908">
    <property type="protein sequence ID" value="APR99532.1"/>
    <property type="molecule type" value="Genomic_DNA"/>
</dbReference>
<keyword evidence="2" id="KW-1185">Reference proteome</keyword>
<evidence type="ECO:0000313" key="1">
    <source>
        <dbReference type="EMBL" id="APR99532.1"/>
    </source>
</evidence>
<evidence type="ECO:0000313" key="2">
    <source>
        <dbReference type="Proteomes" id="UP000185544"/>
    </source>
</evidence>
<sequence length="130" mass="14445">MCGGETLDFGLKEGEGRLIDDRTWESNAMEEAWLPYGPRQILRLSIPYFSDRIPLEVKVYISGYQAPNQATPDPNQPIPDNFALASGNLAETFIPGPGQVVVHNNTCAHFYARVVIHFPPRVPFIPPPSP</sequence>
<proteinExistence type="predicted"/>